<dbReference type="EMBL" id="CAXLJM020000012">
    <property type="protein sequence ID" value="CAL8077228.1"/>
    <property type="molecule type" value="Genomic_DNA"/>
</dbReference>
<name>A0ABP1PTU0_9HEXA</name>
<reference evidence="1 2" key="1">
    <citation type="submission" date="2024-08" db="EMBL/GenBank/DDBJ databases">
        <authorList>
            <person name="Cucini C."/>
            <person name="Frati F."/>
        </authorList>
    </citation>
    <scope>NUCLEOTIDE SEQUENCE [LARGE SCALE GENOMIC DNA]</scope>
</reference>
<dbReference type="Proteomes" id="UP001642540">
    <property type="component" value="Unassembled WGS sequence"/>
</dbReference>
<gene>
    <name evidence="1" type="ORF">ODALV1_LOCUS3741</name>
</gene>
<protein>
    <submittedName>
        <fullName evidence="1">Uncharacterized protein</fullName>
    </submittedName>
</protein>
<comment type="caution">
    <text evidence="1">The sequence shown here is derived from an EMBL/GenBank/DDBJ whole genome shotgun (WGS) entry which is preliminary data.</text>
</comment>
<evidence type="ECO:0000313" key="2">
    <source>
        <dbReference type="Proteomes" id="UP001642540"/>
    </source>
</evidence>
<sequence>MPAYARSAINDTAITEPLIETVWKMLINAHSYCYIYFTDYFNDHHTFTVALLPLFTNKIQDIWLQGYLLGEAFPNNVLYGGLLGDIKRVMKNVDYCTAASKQASPYPWIINRPPRDKSNVWRKKRETLEETREDFLQFECIFEQDNICSNFQ</sequence>
<accession>A0ABP1PTU0</accession>
<organism evidence="1 2">
    <name type="scientific">Orchesella dallaii</name>
    <dbReference type="NCBI Taxonomy" id="48710"/>
    <lineage>
        <taxon>Eukaryota</taxon>
        <taxon>Metazoa</taxon>
        <taxon>Ecdysozoa</taxon>
        <taxon>Arthropoda</taxon>
        <taxon>Hexapoda</taxon>
        <taxon>Collembola</taxon>
        <taxon>Entomobryomorpha</taxon>
        <taxon>Entomobryoidea</taxon>
        <taxon>Orchesellidae</taxon>
        <taxon>Orchesellinae</taxon>
        <taxon>Orchesella</taxon>
    </lineage>
</organism>
<evidence type="ECO:0000313" key="1">
    <source>
        <dbReference type="EMBL" id="CAL8077228.1"/>
    </source>
</evidence>
<proteinExistence type="predicted"/>
<keyword evidence="2" id="KW-1185">Reference proteome</keyword>